<dbReference type="PANTHER" id="PTHR42760:SF105">
    <property type="entry name" value="SORBITOL-6-PHOSPHATE 2-DEHYDROGENASE"/>
    <property type="match status" value="1"/>
</dbReference>
<organism evidence="2 3">
    <name type="scientific">Caldilinea aerophila (strain DSM 14535 / JCM 11387 / NBRC 104270 / STL-6-O1)</name>
    <dbReference type="NCBI Taxonomy" id="926550"/>
    <lineage>
        <taxon>Bacteria</taxon>
        <taxon>Bacillati</taxon>
        <taxon>Chloroflexota</taxon>
        <taxon>Caldilineae</taxon>
        <taxon>Caldilineales</taxon>
        <taxon>Caldilineaceae</taxon>
        <taxon>Caldilinea</taxon>
    </lineage>
</organism>
<dbReference type="EMBL" id="AP012337">
    <property type="protein sequence ID" value="BAM00724.1"/>
    <property type="molecule type" value="Genomic_DNA"/>
</dbReference>
<protein>
    <submittedName>
        <fullName evidence="2">Putative oxidoreductase</fullName>
    </submittedName>
</protein>
<dbReference type="PANTHER" id="PTHR42760">
    <property type="entry name" value="SHORT-CHAIN DEHYDROGENASES/REDUCTASES FAMILY MEMBER"/>
    <property type="match status" value="1"/>
</dbReference>
<dbReference type="PRINTS" id="PR00081">
    <property type="entry name" value="GDHRDH"/>
</dbReference>
<dbReference type="KEGG" id="cap:CLDAP_26840"/>
<dbReference type="InterPro" id="IPR002347">
    <property type="entry name" value="SDR_fam"/>
</dbReference>
<dbReference type="Gene3D" id="3.40.50.720">
    <property type="entry name" value="NAD(P)-binding Rossmann-like Domain"/>
    <property type="match status" value="1"/>
</dbReference>
<dbReference type="InterPro" id="IPR020904">
    <property type="entry name" value="Sc_DH/Rdtase_CS"/>
</dbReference>
<reference evidence="2 3" key="1">
    <citation type="submission" date="2012-02" db="EMBL/GenBank/DDBJ databases">
        <title>Complete genome sequence of Caldilinea aerophila DSM 14535 (= NBRC 102666).</title>
        <authorList>
            <person name="Oguchi A."/>
            <person name="Hosoyama A."/>
            <person name="Sekine M."/>
            <person name="Fukai R."/>
            <person name="Kato Y."/>
            <person name="Nakamura S."/>
            <person name="Hanada S."/>
            <person name="Yamazaki S."/>
            <person name="Fujita N."/>
        </authorList>
    </citation>
    <scope>NUCLEOTIDE SEQUENCE [LARGE SCALE GENOMIC DNA]</scope>
    <source>
        <strain evidence="3">DSM 14535 / JCM 11387 / NBRC 104270 / STL-6-O1</strain>
    </source>
</reference>
<sequence length="139" mass="15374">MGKCARWCGRFLLVPKQNNSISGKRGSFGNGAYCASKAAGIGLTQSLALELAEYGIRVNAICPGHLLDSPLWVNSLYKQYADRFQITEAEVRQRYLDAVPLRRPCTYEDVCNLLMFLASDQASYMTGQAINVNGGQEMR</sequence>
<dbReference type="HOGENOM" id="CLU_010194_47_3_0"/>
<dbReference type="STRING" id="926550.CLDAP_26840"/>
<dbReference type="InterPro" id="IPR036291">
    <property type="entry name" value="NAD(P)-bd_dom_sf"/>
</dbReference>
<dbReference type="GO" id="GO:0016616">
    <property type="term" value="F:oxidoreductase activity, acting on the CH-OH group of donors, NAD or NADP as acceptor"/>
    <property type="evidence" value="ECO:0007669"/>
    <property type="project" value="TreeGrafter"/>
</dbReference>
<evidence type="ECO:0000256" key="1">
    <source>
        <dbReference type="ARBA" id="ARBA00006484"/>
    </source>
</evidence>
<dbReference type="Pfam" id="PF13561">
    <property type="entry name" value="adh_short_C2"/>
    <property type="match status" value="1"/>
</dbReference>
<dbReference type="SUPFAM" id="SSF51735">
    <property type="entry name" value="NAD(P)-binding Rossmann-fold domains"/>
    <property type="match status" value="1"/>
</dbReference>
<name>I0I636_CALAS</name>
<dbReference type="PATRIC" id="fig|926550.5.peg.2919"/>
<evidence type="ECO:0000313" key="3">
    <source>
        <dbReference type="Proteomes" id="UP000007880"/>
    </source>
</evidence>
<dbReference type="PROSITE" id="PS00061">
    <property type="entry name" value="ADH_SHORT"/>
    <property type="match status" value="1"/>
</dbReference>
<dbReference type="eggNOG" id="COG1028">
    <property type="taxonomic scope" value="Bacteria"/>
</dbReference>
<evidence type="ECO:0000313" key="2">
    <source>
        <dbReference type="EMBL" id="BAM00724.1"/>
    </source>
</evidence>
<dbReference type="Proteomes" id="UP000007880">
    <property type="component" value="Chromosome"/>
</dbReference>
<keyword evidence="3" id="KW-1185">Reference proteome</keyword>
<dbReference type="OrthoDB" id="9804104at2"/>
<comment type="similarity">
    <text evidence="1">Belongs to the short-chain dehydrogenases/reductases (SDR) family.</text>
</comment>
<gene>
    <name evidence="2" type="ordered locus">CLDAP_26840</name>
</gene>
<dbReference type="AlphaFoldDB" id="I0I636"/>
<accession>I0I636</accession>
<proteinExistence type="inferred from homology"/>